<gene>
    <name evidence="1" type="ORF">B0F88_102315</name>
</gene>
<proteinExistence type="predicted"/>
<evidence type="ECO:0000313" key="2">
    <source>
        <dbReference type="Proteomes" id="UP000238071"/>
    </source>
</evidence>
<dbReference type="Proteomes" id="UP000238071">
    <property type="component" value="Unassembled WGS sequence"/>
</dbReference>
<keyword evidence="2" id="KW-1185">Reference proteome</keyword>
<dbReference type="EMBL" id="PTIY01000002">
    <property type="protein sequence ID" value="PPK73333.1"/>
    <property type="molecule type" value="Genomic_DNA"/>
</dbReference>
<evidence type="ECO:0000313" key="1">
    <source>
        <dbReference type="EMBL" id="PPK73333.1"/>
    </source>
</evidence>
<organism evidence="1 2">
    <name type="scientific">Methylobacter tundripaludum</name>
    <dbReference type="NCBI Taxonomy" id="173365"/>
    <lineage>
        <taxon>Bacteria</taxon>
        <taxon>Pseudomonadati</taxon>
        <taxon>Pseudomonadota</taxon>
        <taxon>Gammaproteobacteria</taxon>
        <taxon>Methylococcales</taxon>
        <taxon>Methylococcaceae</taxon>
        <taxon>Methylobacter</taxon>
    </lineage>
</organism>
<sequence length="37" mass="4127">MPLLAGSIIIPCVEDLTVFHNTYLLSFLGENHENNNP</sequence>
<accession>A0A2S6H7E1</accession>
<dbReference type="AlphaFoldDB" id="A0A2S6H7E1"/>
<protein>
    <submittedName>
        <fullName evidence="1">Uncharacterized protein</fullName>
    </submittedName>
</protein>
<comment type="caution">
    <text evidence="1">The sequence shown here is derived from an EMBL/GenBank/DDBJ whole genome shotgun (WGS) entry which is preliminary data.</text>
</comment>
<name>A0A2S6H7E1_9GAMM</name>
<reference evidence="1 2" key="1">
    <citation type="submission" date="2018-02" db="EMBL/GenBank/DDBJ databases">
        <title>Subsurface microbial communities from deep shales in Ohio and West Virginia, USA.</title>
        <authorList>
            <person name="Wrighton K."/>
        </authorList>
    </citation>
    <scope>NUCLEOTIDE SEQUENCE [LARGE SCALE GENOMIC DNA]</scope>
    <source>
        <strain evidence="1 2">OWC-G53F</strain>
    </source>
</reference>